<evidence type="ECO:0000313" key="2">
    <source>
        <dbReference type="EMBL" id="PKI83985.1"/>
    </source>
</evidence>
<evidence type="ECO:0000256" key="1">
    <source>
        <dbReference type="SAM" id="Phobius"/>
    </source>
</evidence>
<dbReference type="PANTHER" id="PTHR28251">
    <property type="entry name" value="V-TYPE ATPASE ASSEMBLY FACTOR PKR1"/>
    <property type="match status" value="1"/>
</dbReference>
<dbReference type="EMBL" id="KZ454990">
    <property type="protein sequence ID" value="PKI83985.1"/>
    <property type="molecule type" value="Genomic_DNA"/>
</dbReference>
<reference evidence="2 3" key="1">
    <citation type="submission" date="2017-10" db="EMBL/GenBank/DDBJ databases">
        <title>A novel species of cold-tolerant Malassezia isolated from bats.</title>
        <authorList>
            <person name="Lorch J.M."/>
            <person name="Palmer J.M."/>
            <person name="Vanderwolf K.J."/>
            <person name="Schmidt K.Z."/>
            <person name="Verant M.L."/>
            <person name="Weller T.J."/>
            <person name="Blehert D.S."/>
        </authorList>
    </citation>
    <scope>NUCLEOTIDE SEQUENCE [LARGE SCALE GENOMIC DNA]</scope>
    <source>
        <strain evidence="2 3">NWHC:44797-103</strain>
    </source>
</reference>
<keyword evidence="3" id="KW-1185">Reference proteome</keyword>
<dbReference type="Proteomes" id="UP000232875">
    <property type="component" value="Unassembled WGS sequence"/>
</dbReference>
<accession>A0A2N1JBR7</accession>
<gene>
    <name evidence="2" type="ORF">MVES_001928</name>
</gene>
<dbReference type="AlphaFoldDB" id="A0A2N1JBR7"/>
<feature type="transmembrane region" description="Helical" evidence="1">
    <location>
        <begin position="48"/>
        <end position="67"/>
    </location>
</feature>
<dbReference type="Pfam" id="PF08636">
    <property type="entry name" value="Pkr1"/>
    <property type="match status" value="1"/>
</dbReference>
<dbReference type="PANTHER" id="PTHR28251:SF1">
    <property type="entry name" value="V-TYPE ATPASE ASSEMBLY FACTOR PKR1"/>
    <property type="match status" value="1"/>
</dbReference>
<keyword evidence="1" id="KW-0472">Membrane</keyword>
<keyword evidence="1" id="KW-0812">Transmembrane</keyword>
<keyword evidence="1" id="KW-1133">Transmembrane helix</keyword>
<name>A0A2N1JBR7_9BASI</name>
<dbReference type="OrthoDB" id="9626941at2759"/>
<proteinExistence type="predicted"/>
<feature type="transmembrane region" description="Helical" evidence="1">
    <location>
        <begin position="24"/>
        <end position="42"/>
    </location>
</feature>
<dbReference type="GO" id="GO:0070072">
    <property type="term" value="P:vacuolar proton-transporting V-type ATPase complex assembly"/>
    <property type="evidence" value="ECO:0007669"/>
    <property type="project" value="InterPro"/>
</dbReference>
<evidence type="ECO:0000313" key="3">
    <source>
        <dbReference type="Proteomes" id="UP000232875"/>
    </source>
</evidence>
<sequence>MASEMEEVWNSIFNAGVNSATHRIMNYAFYTLFLTLITMFLATGFSMHVFVLLLLSISLCVAVNMFVGELNRMQDEKDYLKAKKQ</sequence>
<dbReference type="InterPro" id="IPR013945">
    <property type="entry name" value="Pkr1"/>
</dbReference>
<organism evidence="2 3">
    <name type="scientific">Malassezia vespertilionis</name>
    <dbReference type="NCBI Taxonomy" id="2020962"/>
    <lineage>
        <taxon>Eukaryota</taxon>
        <taxon>Fungi</taxon>
        <taxon>Dikarya</taxon>
        <taxon>Basidiomycota</taxon>
        <taxon>Ustilaginomycotina</taxon>
        <taxon>Malasseziomycetes</taxon>
        <taxon>Malasseziales</taxon>
        <taxon>Malasseziaceae</taxon>
        <taxon>Malassezia</taxon>
    </lineage>
</organism>
<dbReference type="GO" id="GO:0005789">
    <property type="term" value="C:endoplasmic reticulum membrane"/>
    <property type="evidence" value="ECO:0007669"/>
    <property type="project" value="TreeGrafter"/>
</dbReference>
<protein>
    <submittedName>
        <fullName evidence="2">Uncharacterized protein</fullName>
    </submittedName>
</protein>